<evidence type="ECO:0000256" key="8">
    <source>
        <dbReference type="ARBA" id="ARBA00023004"/>
    </source>
</evidence>
<sequence length="157" mass="17342">MPSTAFLRLAARGSATFVRAASVARPVVATPLMARSAAVASFSTSVPRRSEHAEETFEEFTARFEKEFDGVQDVFELQRNLNNAFAYDLVPSPSVIAAALKAARRVNDFATAVRIFEGIKAKVDSKGQYDQYLQELKPLREELGVPLKEDLFAAEQK</sequence>
<dbReference type="OrthoDB" id="5778907at2759"/>
<evidence type="ECO:0000256" key="5">
    <source>
        <dbReference type="ARBA" id="ARBA00022723"/>
    </source>
</evidence>
<dbReference type="InterPro" id="IPR036545">
    <property type="entry name" value="Cyt_c_oxidase_su5A/6_sf"/>
</dbReference>
<dbReference type="GO" id="GO:0005743">
    <property type="term" value="C:mitochondrial inner membrane"/>
    <property type="evidence" value="ECO:0007669"/>
    <property type="project" value="UniProtKB-SubCell"/>
</dbReference>
<keyword evidence="5 13" id="KW-0479">Metal-binding</keyword>
<evidence type="ECO:0000313" key="14">
    <source>
        <dbReference type="EMBL" id="OAA77667.1"/>
    </source>
</evidence>
<evidence type="ECO:0000313" key="15">
    <source>
        <dbReference type="Proteomes" id="UP000076881"/>
    </source>
</evidence>
<accession>A0A168HED7</accession>
<name>A0A168HED7_CORDF</name>
<comment type="pathway">
    <text evidence="2 13">Energy metabolism; oxidative phosphorylation.</text>
</comment>
<keyword evidence="9 13" id="KW-0496">Mitochondrion</keyword>
<evidence type="ECO:0000256" key="13">
    <source>
        <dbReference type="RuleBase" id="RU368103"/>
    </source>
</evidence>
<gene>
    <name evidence="14" type="ORF">LEL_04490</name>
</gene>
<dbReference type="AlphaFoldDB" id="A0A168HED7"/>
<dbReference type="InterPro" id="IPR003204">
    <property type="entry name" value="Cyt_c_oxidase_su5A/6"/>
</dbReference>
<comment type="subunit">
    <text evidence="13">Component of the cytochrome c oxidase (complex IV, CIV), a multisubunit enzyme composed of a catalytic core of 3 subunits and several supernumerary subunits.</text>
</comment>
<keyword evidence="8 13" id="KW-0408">Iron</keyword>
<evidence type="ECO:0000256" key="2">
    <source>
        <dbReference type="ARBA" id="ARBA00004673"/>
    </source>
</evidence>
<comment type="subcellular location">
    <subcellularLocation>
        <location evidence="1 13">Mitochondrion inner membrane</location>
        <topology evidence="1 13">Peripheral membrane protein</topology>
        <orientation evidence="1 13">Matrix side</orientation>
    </subcellularLocation>
</comment>
<keyword evidence="6 13" id="KW-0999">Mitochondrion inner membrane</keyword>
<dbReference type="GO" id="GO:0045277">
    <property type="term" value="C:respiratory chain complex IV"/>
    <property type="evidence" value="ECO:0007669"/>
    <property type="project" value="UniProtKB-UniRule"/>
</dbReference>
<dbReference type="GO" id="GO:0046872">
    <property type="term" value="F:metal ion binding"/>
    <property type="evidence" value="ECO:0007669"/>
    <property type="project" value="UniProtKB-UniRule"/>
</dbReference>
<dbReference type="Gene3D" id="1.25.40.40">
    <property type="entry name" value="Cytochrome c oxidase, subunit Va/VI"/>
    <property type="match status" value="1"/>
</dbReference>
<keyword evidence="7 13" id="KW-0809">Transit peptide</keyword>
<dbReference type="Proteomes" id="UP000076881">
    <property type="component" value="Unassembled WGS sequence"/>
</dbReference>
<evidence type="ECO:0000256" key="11">
    <source>
        <dbReference type="ARBA" id="ARBA00070174"/>
    </source>
</evidence>
<reference evidence="14 15" key="1">
    <citation type="journal article" date="2016" name="Genome Biol. Evol.">
        <title>Divergent and convergent evolution of fungal pathogenicity.</title>
        <authorList>
            <person name="Shang Y."/>
            <person name="Xiao G."/>
            <person name="Zheng P."/>
            <person name="Cen K."/>
            <person name="Zhan S."/>
            <person name="Wang C."/>
        </authorList>
    </citation>
    <scope>NUCLEOTIDE SEQUENCE [LARGE SCALE GENOMIC DNA]</scope>
    <source>
        <strain evidence="14 15">RCEF 1005</strain>
    </source>
</reference>
<organism evidence="14 15">
    <name type="scientific">Akanthomyces lecanii RCEF 1005</name>
    <dbReference type="NCBI Taxonomy" id="1081108"/>
    <lineage>
        <taxon>Eukaryota</taxon>
        <taxon>Fungi</taxon>
        <taxon>Dikarya</taxon>
        <taxon>Ascomycota</taxon>
        <taxon>Pezizomycotina</taxon>
        <taxon>Sordariomycetes</taxon>
        <taxon>Hypocreomycetidae</taxon>
        <taxon>Hypocreales</taxon>
        <taxon>Cordycipitaceae</taxon>
        <taxon>Akanthomyces</taxon>
        <taxon>Cordyceps confragosa</taxon>
    </lineage>
</organism>
<evidence type="ECO:0000256" key="6">
    <source>
        <dbReference type="ARBA" id="ARBA00022792"/>
    </source>
</evidence>
<dbReference type="CDD" id="cd00923">
    <property type="entry name" value="Cyt_c_Oxidase_Va"/>
    <property type="match status" value="1"/>
</dbReference>
<evidence type="ECO:0000256" key="12">
    <source>
        <dbReference type="ARBA" id="ARBA00082700"/>
    </source>
</evidence>
<keyword evidence="4 13" id="KW-0349">Heme</keyword>
<evidence type="ECO:0000256" key="9">
    <source>
        <dbReference type="ARBA" id="ARBA00023128"/>
    </source>
</evidence>
<comment type="function">
    <text evidence="13">Component of the cytochrome c oxidase, the last enzyme in the mitochondrial electron transport chain which drives oxidative phosphorylation. The respiratory chain contains 3 multisubunit complexes succinate dehydrogenase (complex II, CII), ubiquinol-cytochrome c oxidoreductase (cytochrome b-c1 complex, complex III, CIII) and cytochrome c oxidase (complex IV, CIV), that cooperate to transfer electrons derived from NADH and succinate to molecular oxygen, creating an electrochemical gradient over the inner membrane that drives transmembrane transport and the ATP synthase. Cytochrome c oxidase is the component of the respiratory chain that catalyzes the reduction of oxygen to water. Electrons originating from reduced cytochrome c in the intermembrane space (IMS) are transferred via the dinuclear copper A center (CU(A)) of subunit 2 and heme A of subunit 1 to the active site in subunit 1, a binuclear center (BNC) formed by heme A3 and copper B (CU(B)). The BNC reduces molecular oxygen to 2 water molecules using 4 electrons from cytochrome c in the IMS and 4 protons from the mitochondrial matrix.</text>
</comment>
<evidence type="ECO:0000256" key="4">
    <source>
        <dbReference type="ARBA" id="ARBA00022617"/>
    </source>
</evidence>
<keyword evidence="10 13" id="KW-0472">Membrane</keyword>
<comment type="similarity">
    <text evidence="3 13">Belongs to the cytochrome c oxidase subunit 5A family.</text>
</comment>
<dbReference type="STRING" id="1081108.A0A168HED7"/>
<keyword evidence="15" id="KW-1185">Reference proteome</keyword>
<evidence type="ECO:0000256" key="10">
    <source>
        <dbReference type="ARBA" id="ARBA00023136"/>
    </source>
</evidence>
<dbReference type="FunFam" id="1.25.40.40:FF:000001">
    <property type="entry name" value="Cytochrome c oxidase subunit VI"/>
    <property type="match status" value="1"/>
</dbReference>
<dbReference type="Pfam" id="PF02284">
    <property type="entry name" value="COX5A"/>
    <property type="match status" value="1"/>
</dbReference>
<dbReference type="PANTHER" id="PTHR14200:SF11">
    <property type="entry name" value="CYTOCHROME C OXIDASE SUBUNIT 5A, MITOCHONDRIAL"/>
    <property type="match status" value="1"/>
</dbReference>
<evidence type="ECO:0000256" key="3">
    <source>
        <dbReference type="ARBA" id="ARBA00007972"/>
    </source>
</evidence>
<evidence type="ECO:0000256" key="1">
    <source>
        <dbReference type="ARBA" id="ARBA00004443"/>
    </source>
</evidence>
<proteinExistence type="inferred from homology"/>
<dbReference type="GO" id="GO:0006123">
    <property type="term" value="P:mitochondrial electron transport, cytochrome c to oxygen"/>
    <property type="evidence" value="ECO:0007669"/>
    <property type="project" value="UniProtKB-UniRule"/>
</dbReference>
<dbReference type="PANTHER" id="PTHR14200">
    <property type="entry name" value="CYTOCHROME C OXIDASE POLYPEPTIDE"/>
    <property type="match status" value="1"/>
</dbReference>
<dbReference type="UniPathway" id="UPA00705"/>
<comment type="caution">
    <text evidence="14">The sequence shown here is derived from an EMBL/GenBank/DDBJ whole genome shotgun (WGS) entry which is preliminary data.</text>
</comment>
<evidence type="ECO:0000256" key="7">
    <source>
        <dbReference type="ARBA" id="ARBA00022946"/>
    </source>
</evidence>
<dbReference type="SUPFAM" id="SSF48479">
    <property type="entry name" value="Cytochrome c oxidase subunit E"/>
    <property type="match status" value="1"/>
</dbReference>
<protein>
    <recommendedName>
        <fullName evidence="11 13">Cytochrome c oxidase subunit 6, mitochondrial</fullName>
    </recommendedName>
    <alternativeName>
        <fullName evidence="12 13">Cytochrome c oxidase polypeptide VI</fullName>
    </alternativeName>
</protein>
<dbReference type="EMBL" id="AZHF01000003">
    <property type="protein sequence ID" value="OAA77667.1"/>
    <property type="molecule type" value="Genomic_DNA"/>
</dbReference>